<evidence type="ECO:0000313" key="2">
    <source>
        <dbReference type="Proteomes" id="UP000808914"/>
    </source>
</evidence>
<evidence type="ECO:0000313" key="1">
    <source>
        <dbReference type="EMBL" id="MBM7645988.1"/>
    </source>
</evidence>
<comment type="caution">
    <text evidence="1">The sequence shown here is derived from an EMBL/GenBank/DDBJ whole genome shotgun (WGS) entry which is preliminary data.</text>
</comment>
<dbReference type="RefSeq" id="WP_205003890.1">
    <property type="nucleotide sequence ID" value="NZ_JAFBER010000014.1"/>
</dbReference>
<dbReference type="EMBL" id="JAFBER010000014">
    <property type="protein sequence ID" value="MBM7645988.1"/>
    <property type="molecule type" value="Genomic_DNA"/>
</dbReference>
<sequence>MNEIAKLTEDQLKKITDMEDELGVLLVAYEEHRDLTHNHKGSNHMEIDGSGI</sequence>
<reference evidence="1 2" key="1">
    <citation type="submission" date="2021-01" db="EMBL/GenBank/DDBJ databases">
        <title>Genomic Encyclopedia of Type Strains, Phase IV (KMG-IV): sequencing the most valuable type-strain genomes for metagenomic binning, comparative biology and taxonomic classification.</title>
        <authorList>
            <person name="Goeker M."/>
        </authorList>
    </citation>
    <scope>NUCLEOTIDE SEQUENCE [LARGE SCALE GENOMIC DNA]</scope>
    <source>
        <strain evidence="1 2">DSM 28236</strain>
    </source>
</reference>
<keyword evidence="2" id="KW-1185">Reference proteome</keyword>
<organism evidence="1 2">
    <name type="scientific">Scopulibacillus daqui</name>
    <dbReference type="NCBI Taxonomy" id="1469162"/>
    <lineage>
        <taxon>Bacteria</taxon>
        <taxon>Bacillati</taxon>
        <taxon>Bacillota</taxon>
        <taxon>Bacilli</taxon>
        <taxon>Bacillales</taxon>
        <taxon>Sporolactobacillaceae</taxon>
        <taxon>Scopulibacillus</taxon>
    </lineage>
</organism>
<proteinExistence type="predicted"/>
<accession>A0ABS2Q116</accession>
<gene>
    <name evidence="1" type="ORF">JOD45_002213</name>
</gene>
<protein>
    <submittedName>
        <fullName evidence="1">Bifunctional pyridoxal-dependent enzyme with beta-cystathionase and maltose regulon repressor activities</fullName>
    </submittedName>
</protein>
<name>A0ABS2Q116_9BACL</name>
<dbReference type="Proteomes" id="UP000808914">
    <property type="component" value="Unassembled WGS sequence"/>
</dbReference>